<sequence>MINRTEYTYELIENEKVVNELKWSMAGGGVRILTDIQSKESMDLLMEAFIKDCKEEEKTILPLAILGQSYFKSHQHEGGILKSLDTIFLKEQMKKR</sequence>
<proteinExistence type="predicted"/>
<name>A0A369AYA7_9ENTE</name>
<accession>A0A369AYA7</accession>
<evidence type="ECO:0000313" key="1">
    <source>
        <dbReference type="EMBL" id="RSU00899.1"/>
    </source>
</evidence>
<comment type="caution">
    <text evidence="1">The sequence shown here is derived from an EMBL/GenBank/DDBJ whole genome shotgun (WGS) entry which is preliminary data.</text>
</comment>
<reference evidence="1 2" key="1">
    <citation type="submission" date="2017-05" db="EMBL/GenBank/DDBJ databases">
        <title>Vagococcus spp. assemblies.</title>
        <authorList>
            <person name="Gulvik C.A."/>
        </authorList>
    </citation>
    <scope>NUCLEOTIDE SEQUENCE [LARGE SCALE GENOMIC DNA]</scope>
    <source>
        <strain evidence="1 2">NCFB 2497</strain>
    </source>
</reference>
<gene>
    <name evidence="1" type="ORF">CBF32_09825</name>
</gene>
<organism evidence="1 2">
    <name type="scientific">Vagococcus fluvialis</name>
    <dbReference type="NCBI Taxonomy" id="2738"/>
    <lineage>
        <taxon>Bacteria</taxon>
        <taxon>Bacillati</taxon>
        <taxon>Bacillota</taxon>
        <taxon>Bacilli</taxon>
        <taxon>Lactobacillales</taxon>
        <taxon>Enterococcaceae</taxon>
        <taxon>Vagococcus</taxon>
    </lineage>
</organism>
<dbReference type="RefSeq" id="WP_114290073.1">
    <property type="nucleotide sequence ID" value="NZ_CP081461.1"/>
</dbReference>
<dbReference type="AlphaFoldDB" id="A0A369AYA7"/>
<dbReference type="EMBL" id="NGJX01000010">
    <property type="protein sequence ID" value="RSU00899.1"/>
    <property type="molecule type" value="Genomic_DNA"/>
</dbReference>
<evidence type="ECO:0000313" key="2">
    <source>
        <dbReference type="Proteomes" id="UP000288197"/>
    </source>
</evidence>
<dbReference type="Proteomes" id="UP000288197">
    <property type="component" value="Unassembled WGS sequence"/>
</dbReference>
<dbReference type="GeneID" id="63146960"/>
<protein>
    <submittedName>
        <fullName evidence="1">Uncharacterized protein</fullName>
    </submittedName>
</protein>
<keyword evidence="2" id="KW-1185">Reference proteome</keyword>